<evidence type="ECO:0000256" key="5">
    <source>
        <dbReference type="ARBA" id="ARBA00022822"/>
    </source>
</evidence>
<gene>
    <name evidence="9" type="primary">trpA</name>
    <name evidence="11" type="ORF">JR347_11100</name>
</gene>
<accession>A0A974ZZF8</accession>
<dbReference type="InterPro" id="IPR011060">
    <property type="entry name" value="RibuloseP-bd_barrel"/>
</dbReference>
<dbReference type="PROSITE" id="PS00167">
    <property type="entry name" value="TRP_SYNTHASE_ALPHA"/>
    <property type="match status" value="1"/>
</dbReference>
<dbReference type="NCBIfam" id="TIGR00262">
    <property type="entry name" value="trpA"/>
    <property type="match status" value="1"/>
</dbReference>
<evidence type="ECO:0000313" key="11">
    <source>
        <dbReference type="EMBL" id="QSE96159.1"/>
    </source>
</evidence>
<dbReference type="CDD" id="cd04724">
    <property type="entry name" value="Tryptophan_synthase_alpha"/>
    <property type="match status" value="1"/>
</dbReference>
<keyword evidence="4 9" id="KW-0028">Amino-acid biosynthesis</keyword>
<evidence type="ECO:0000256" key="8">
    <source>
        <dbReference type="ARBA" id="ARBA00049047"/>
    </source>
</evidence>
<dbReference type="SUPFAM" id="SSF51366">
    <property type="entry name" value="Ribulose-phoshate binding barrel"/>
    <property type="match status" value="1"/>
</dbReference>
<feature type="active site" description="Proton acceptor" evidence="9">
    <location>
        <position position="46"/>
    </location>
</feature>
<comment type="similarity">
    <text evidence="9 10">Belongs to the TrpA family.</text>
</comment>
<dbReference type="EC" id="4.2.1.20" evidence="9"/>
<evidence type="ECO:0000256" key="10">
    <source>
        <dbReference type="RuleBase" id="RU003662"/>
    </source>
</evidence>
<dbReference type="PANTHER" id="PTHR43406">
    <property type="entry name" value="TRYPTOPHAN SYNTHASE, ALPHA CHAIN"/>
    <property type="match status" value="1"/>
</dbReference>
<dbReference type="Pfam" id="PF00290">
    <property type="entry name" value="Trp_syntA"/>
    <property type="match status" value="1"/>
</dbReference>
<evidence type="ECO:0000256" key="1">
    <source>
        <dbReference type="ARBA" id="ARBA00003365"/>
    </source>
</evidence>
<dbReference type="EMBL" id="CP070608">
    <property type="protein sequence ID" value="QSE96159.1"/>
    <property type="molecule type" value="Genomic_DNA"/>
</dbReference>
<keyword evidence="12" id="KW-1185">Reference proteome</keyword>
<evidence type="ECO:0000256" key="9">
    <source>
        <dbReference type="HAMAP-Rule" id="MF_00131"/>
    </source>
</evidence>
<dbReference type="GO" id="GO:0004834">
    <property type="term" value="F:tryptophan synthase activity"/>
    <property type="evidence" value="ECO:0007669"/>
    <property type="project" value="UniProtKB-UniRule"/>
</dbReference>
<dbReference type="AlphaFoldDB" id="A0A974ZZF8"/>
<comment type="subunit">
    <text evidence="3 9">Tetramer of two alpha and two beta chains.</text>
</comment>
<sequence length="265" mass="29438">MNRINKLFKDKGKDILSVYYTAGFPNLNDTITVAQSLQQSGADMLEIGIPFSDPIADGPTIQASNNQALKNGMTLSKLFEQLQDLRKSVTIPVILMGYINPILQYGIEDFCKACEQVGVDGLILPDLPMIEYQTKYKALFEQHGLRNVFLISPQTSESRIKEIDQQTDAFIYMVSTSGTTGARDKFSDEAVNYFERIGNMNLTNPRLIGFGISNHITFEQACKSASGAIIGSAFIKTLEKSHDLKTDINEFLKTIKKEGIPASNY</sequence>
<evidence type="ECO:0000256" key="7">
    <source>
        <dbReference type="ARBA" id="ARBA00023239"/>
    </source>
</evidence>
<feature type="active site" description="Proton acceptor" evidence="9">
    <location>
        <position position="57"/>
    </location>
</feature>
<dbReference type="FunFam" id="3.20.20.70:FF:000037">
    <property type="entry name" value="Tryptophan synthase alpha chain"/>
    <property type="match status" value="1"/>
</dbReference>
<comment type="function">
    <text evidence="1 9">The alpha subunit is responsible for the aldol cleavage of indoleglycerol phosphate to indole and glyceraldehyde 3-phosphate.</text>
</comment>
<keyword evidence="5 9" id="KW-0822">Tryptophan biosynthesis</keyword>
<dbReference type="PANTHER" id="PTHR43406:SF1">
    <property type="entry name" value="TRYPTOPHAN SYNTHASE ALPHA CHAIN, CHLOROPLASTIC"/>
    <property type="match status" value="1"/>
</dbReference>
<evidence type="ECO:0000256" key="2">
    <source>
        <dbReference type="ARBA" id="ARBA00004733"/>
    </source>
</evidence>
<dbReference type="InterPro" id="IPR013785">
    <property type="entry name" value="Aldolase_TIM"/>
</dbReference>
<evidence type="ECO:0000313" key="12">
    <source>
        <dbReference type="Proteomes" id="UP000662783"/>
    </source>
</evidence>
<proteinExistence type="inferred from homology"/>
<dbReference type="KEGG" id="fuv:JR347_11100"/>
<dbReference type="HAMAP" id="MF_00131">
    <property type="entry name" value="Trp_synth_alpha"/>
    <property type="match status" value="1"/>
</dbReference>
<dbReference type="RefSeq" id="WP_205720672.1">
    <property type="nucleotide sequence ID" value="NZ_CP070608.1"/>
</dbReference>
<keyword evidence="7 9" id="KW-0456">Lyase</keyword>
<organism evidence="11 12">
    <name type="scientific">Fulvivirga lutea</name>
    <dbReference type="NCBI Taxonomy" id="2810512"/>
    <lineage>
        <taxon>Bacteria</taxon>
        <taxon>Pseudomonadati</taxon>
        <taxon>Bacteroidota</taxon>
        <taxon>Cytophagia</taxon>
        <taxon>Cytophagales</taxon>
        <taxon>Fulvivirgaceae</taxon>
        <taxon>Fulvivirga</taxon>
    </lineage>
</organism>
<dbReference type="GO" id="GO:0005829">
    <property type="term" value="C:cytosol"/>
    <property type="evidence" value="ECO:0007669"/>
    <property type="project" value="TreeGrafter"/>
</dbReference>
<evidence type="ECO:0000256" key="6">
    <source>
        <dbReference type="ARBA" id="ARBA00023141"/>
    </source>
</evidence>
<comment type="pathway">
    <text evidence="2 9">Amino-acid biosynthesis; L-tryptophan biosynthesis; L-tryptophan from chorismate: step 5/5.</text>
</comment>
<comment type="catalytic activity">
    <reaction evidence="8 9">
        <text>(1S,2R)-1-C-(indol-3-yl)glycerol 3-phosphate + L-serine = D-glyceraldehyde 3-phosphate + L-tryptophan + H2O</text>
        <dbReference type="Rhea" id="RHEA:10532"/>
        <dbReference type="ChEBI" id="CHEBI:15377"/>
        <dbReference type="ChEBI" id="CHEBI:33384"/>
        <dbReference type="ChEBI" id="CHEBI:57912"/>
        <dbReference type="ChEBI" id="CHEBI:58866"/>
        <dbReference type="ChEBI" id="CHEBI:59776"/>
        <dbReference type="EC" id="4.2.1.20"/>
    </reaction>
</comment>
<dbReference type="InterPro" id="IPR018204">
    <property type="entry name" value="Trp_synthase_alpha_AS"/>
</dbReference>
<reference evidence="11" key="1">
    <citation type="submission" date="2021-02" db="EMBL/GenBank/DDBJ databases">
        <title>Fulvivirga sp. S481 isolated from sea water.</title>
        <authorList>
            <person name="Bae S.S."/>
            <person name="Baek K."/>
        </authorList>
    </citation>
    <scope>NUCLEOTIDE SEQUENCE</scope>
    <source>
        <strain evidence="11">S481</strain>
    </source>
</reference>
<name>A0A974ZZF8_9BACT</name>
<dbReference type="Proteomes" id="UP000662783">
    <property type="component" value="Chromosome"/>
</dbReference>
<keyword evidence="6 9" id="KW-0057">Aromatic amino acid biosynthesis</keyword>
<dbReference type="InterPro" id="IPR002028">
    <property type="entry name" value="Trp_synthase_suA"/>
</dbReference>
<protein>
    <recommendedName>
        <fullName evidence="9">Tryptophan synthase alpha chain</fullName>
        <ecNumber evidence="9">4.2.1.20</ecNumber>
    </recommendedName>
</protein>
<evidence type="ECO:0000256" key="3">
    <source>
        <dbReference type="ARBA" id="ARBA00011270"/>
    </source>
</evidence>
<dbReference type="Gene3D" id="3.20.20.70">
    <property type="entry name" value="Aldolase class I"/>
    <property type="match status" value="1"/>
</dbReference>
<evidence type="ECO:0000256" key="4">
    <source>
        <dbReference type="ARBA" id="ARBA00022605"/>
    </source>
</evidence>